<keyword evidence="2" id="KW-1185">Reference proteome</keyword>
<accession>A0ABY4L1H2</accession>
<organism evidence="1 2">
    <name type="scientific">Thermobifida alba</name>
    <name type="common">Thermomonospora alba</name>
    <dbReference type="NCBI Taxonomy" id="53522"/>
    <lineage>
        <taxon>Bacteria</taxon>
        <taxon>Bacillati</taxon>
        <taxon>Actinomycetota</taxon>
        <taxon>Actinomycetes</taxon>
        <taxon>Streptosporangiales</taxon>
        <taxon>Nocardiopsidaceae</taxon>
        <taxon>Thermobifida</taxon>
    </lineage>
</organism>
<sequence length="54" mass="5733">MSASWDVGSTAWPRRFPVIESNATTALPDSVSWDRTVVSQSGVTLAVISVPGSR</sequence>
<proteinExistence type="predicted"/>
<evidence type="ECO:0000313" key="1">
    <source>
        <dbReference type="EMBL" id="UPT20318.1"/>
    </source>
</evidence>
<dbReference type="Proteomes" id="UP000832041">
    <property type="component" value="Chromosome"/>
</dbReference>
<reference evidence="1 2" key="1">
    <citation type="submission" date="2020-04" db="EMBL/GenBank/DDBJ databases">
        <title>Thermobifida alba genome sequencing and assembly.</title>
        <authorList>
            <person name="Luzics S."/>
            <person name="Horvath B."/>
            <person name="Nagy I."/>
            <person name="Toth A."/>
            <person name="Nagy I."/>
            <person name="Kukolya J."/>
        </authorList>
    </citation>
    <scope>NUCLEOTIDE SEQUENCE [LARGE SCALE GENOMIC DNA]</scope>
    <source>
        <strain evidence="1 2">DSM 43795</strain>
    </source>
</reference>
<protein>
    <submittedName>
        <fullName evidence="1">Uncharacterized protein</fullName>
    </submittedName>
</protein>
<gene>
    <name evidence="1" type="ORF">FOF52_04515</name>
</gene>
<evidence type="ECO:0000313" key="2">
    <source>
        <dbReference type="Proteomes" id="UP000832041"/>
    </source>
</evidence>
<dbReference type="EMBL" id="CP051627">
    <property type="protein sequence ID" value="UPT20318.1"/>
    <property type="molecule type" value="Genomic_DNA"/>
</dbReference>
<name>A0ABY4L1H2_THEAE</name>